<dbReference type="Proteomes" id="UP001595758">
    <property type="component" value="Unassembled WGS sequence"/>
</dbReference>
<dbReference type="Pfam" id="PF03695">
    <property type="entry name" value="UPF0149"/>
    <property type="match status" value="1"/>
</dbReference>
<reference evidence="3" key="1">
    <citation type="journal article" date="2019" name="Int. J. Syst. Evol. Microbiol.">
        <title>The Global Catalogue of Microorganisms (GCM) 10K type strain sequencing project: providing services to taxonomists for standard genome sequencing and annotation.</title>
        <authorList>
            <consortium name="The Broad Institute Genomics Platform"/>
            <consortium name="The Broad Institute Genome Sequencing Center for Infectious Disease"/>
            <person name="Wu L."/>
            <person name="Ma J."/>
        </authorList>
    </citation>
    <scope>NUCLEOTIDE SEQUENCE [LARGE SCALE GENOMIC DNA]</scope>
    <source>
        <strain evidence="3">CCUG 59858</strain>
    </source>
</reference>
<dbReference type="PANTHER" id="PTHR37528:SF1">
    <property type="entry name" value="UPF0149 PROTEIN YGFB"/>
    <property type="match status" value="1"/>
</dbReference>
<comment type="caution">
    <text evidence="2">The sequence shown here is derived from an EMBL/GenBank/DDBJ whole genome shotgun (WGS) entry which is preliminary data.</text>
</comment>
<dbReference type="Gene3D" id="1.20.120.740">
    <property type="entry name" value="YgfB uncharacterised protein family UPF0149, PF03695"/>
    <property type="match status" value="1"/>
</dbReference>
<dbReference type="InterPro" id="IPR011978">
    <property type="entry name" value="YgfB-like"/>
</dbReference>
<evidence type="ECO:0000313" key="3">
    <source>
        <dbReference type="Proteomes" id="UP001595758"/>
    </source>
</evidence>
<sequence>MSGETPLEHLPPYNTFSENIATLALPISSSELHGIMCGYLCAGAYNQGESYLQALISMTTRQKDDMVRAAAMAMFGVYTLSQQQLIALDFDFQLMLPDDEETLAARARAFSEWCDGFTQGLAMAGITHEHFEDEESQDALQHLIEFAQLDYENLDVSEEDEKALVEVSEYARMAILRLCNDLQASKRIKTGGGSSGTRH</sequence>
<proteinExistence type="inferred from homology"/>
<dbReference type="RefSeq" id="WP_382341401.1">
    <property type="nucleotide sequence ID" value="NZ_JBHSAB010000004.1"/>
</dbReference>
<evidence type="ECO:0000313" key="2">
    <source>
        <dbReference type="EMBL" id="MFC3908276.1"/>
    </source>
</evidence>
<accession>A0ABV8CDJ8</accession>
<gene>
    <name evidence="2" type="ORF">ACFORL_04195</name>
</gene>
<evidence type="ECO:0000256" key="1">
    <source>
        <dbReference type="ARBA" id="ARBA00038308"/>
    </source>
</evidence>
<dbReference type="PANTHER" id="PTHR37528">
    <property type="entry name" value="UPF0149 PROTEIN YGFB"/>
    <property type="match status" value="1"/>
</dbReference>
<dbReference type="SUPFAM" id="SSF101327">
    <property type="entry name" value="YgfB-like"/>
    <property type="match status" value="1"/>
</dbReference>
<keyword evidence="3" id="KW-1185">Reference proteome</keyword>
<protein>
    <submittedName>
        <fullName evidence="2">UPF0149 family protein</fullName>
    </submittedName>
</protein>
<dbReference type="InterPro" id="IPR036255">
    <property type="entry name" value="YgfB-like_sf"/>
</dbReference>
<comment type="similarity">
    <text evidence="1">Belongs to the UPF0149 family.</text>
</comment>
<organism evidence="2 3">
    <name type="scientific">Legionella dresdenensis</name>
    <dbReference type="NCBI Taxonomy" id="450200"/>
    <lineage>
        <taxon>Bacteria</taxon>
        <taxon>Pseudomonadati</taxon>
        <taxon>Pseudomonadota</taxon>
        <taxon>Gammaproteobacteria</taxon>
        <taxon>Legionellales</taxon>
        <taxon>Legionellaceae</taxon>
        <taxon>Legionella</taxon>
    </lineage>
</organism>
<dbReference type="EMBL" id="JBHSAB010000004">
    <property type="protein sequence ID" value="MFC3908276.1"/>
    <property type="molecule type" value="Genomic_DNA"/>
</dbReference>
<name>A0ABV8CDJ8_9GAMM</name>